<keyword evidence="8 11" id="KW-1133">Transmembrane helix</keyword>
<evidence type="ECO:0000256" key="3">
    <source>
        <dbReference type="ARBA" id="ARBA00017876"/>
    </source>
</evidence>
<comment type="similarity">
    <text evidence="2 11">Belongs to the SecG family.</text>
</comment>
<reference evidence="14 15" key="1">
    <citation type="submission" date="2017-06" db="EMBL/GenBank/DDBJ databases">
        <title>Draft genome of Pseudomonas nitroreducens DF05.</title>
        <authorList>
            <person name="Iyer R."/>
        </authorList>
    </citation>
    <scope>NUCLEOTIDE SEQUENCE [LARGE SCALE GENOMIC DNA]</scope>
    <source>
        <strain evidence="14 15">DF05</strain>
    </source>
</reference>
<comment type="function">
    <text evidence="11">Involved in protein export. Participates in an early event of protein translocation.</text>
</comment>
<evidence type="ECO:0000256" key="6">
    <source>
        <dbReference type="ARBA" id="ARBA00022692"/>
    </source>
</evidence>
<dbReference type="GO" id="GO:0043952">
    <property type="term" value="P:protein transport by the Sec complex"/>
    <property type="evidence" value="ECO:0007669"/>
    <property type="project" value="TreeGrafter"/>
</dbReference>
<evidence type="ECO:0000256" key="10">
    <source>
        <dbReference type="ARBA" id="ARBA00023136"/>
    </source>
</evidence>
<evidence type="ECO:0000313" key="15">
    <source>
        <dbReference type="Proteomes" id="UP000198145"/>
    </source>
</evidence>
<keyword evidence="9 11" id="KW-0811">Translocation</keyword>
<dbReference type="RefSeq" id="WP_017518945.1">
    <property type="nucleotide sequence ID" value="NZ_CP189774.1"/>
</dbReference>
<evidence type="ECO:0000313" key="16">
    <source>
        <dbReference type="Proteomes" id="UP000566995"/>
    </source>
</evidence>
<dbReference type="EMBL" id="NJBA01000001">
    <property type="protein sequence ID" value="OWP53012.1"/>
    <property type="molecule type" value="Genomic_DNA"/>
</dbReference>
<dbReference type="GO" id="GO:0009306">
    <property type="term" value="P:protein secretion"/>
    <property type="evidence" value="ECO:0007669"/>
    <property type="project" value="UniProtKB-UniRule"/>
</dbReference>
<evidence type="ECO:0000256" key="5">
    <source>
        <dbReference type="ARBA" id="ARBA00022475"/>
    </source>
</evidence>
<evidence type="ECO:0000256" key="7">
    <source>
        <dbReference type="ARBA" id="ARBA00022927"/>
    </source>
</evidence>
<feature type="region of interest" description="Disordered" evidence="12">
    <location>
        <begin position="90"/>
        <end position="130"/>
    </location>
</feature>
<comment type="caution">
    <text evidence="11">Lacks conserved residue(s) required for the propagation of feature annotation.</text>
</comment>
<feature type="transmembrane region" description="Helical" evidence="11">
    <location>
        <begin position="52"/>
        <end position="74"/>
    </location>
</feature>
<evidence type="ECO:0000256" key="2">
    <source>
        <dbReference type="ARBA" id="ARBA00008445"/>
    </source>
</evidence>
<accession>A0A7W7KMM3</accession>
<dbReference type="NCBIfam" id="TIGR00810">
    <property type="entry name" value="secG"/>
    <property type="match status" value="1"/>
</dbReference>
<accession>A0A246FFC8</accession>
<protein>
    <recommendedName>
        <fullName evidence="3 11">Protein-export membrane protein SecG</fullName>
    </recommendedName>
</protein>
<name>A0A246FFC8_PSENT</name>
<dbReference type="EMBL" id="JACHLI010000016">
    <property type="protein sequence ID" value="MBB4865140.1"/>
    <property type="molecule type" value="Genomic_DNA"/>
</dbReference>
<dbReference type="AlphaFoldDB" id="A0A246FFC8"/>
<feature type="compositionally biased region" description="Low complexity" evidence="12">
    <location>
        <begin position="107"/>
        <end position="117"/>
    </location>
</feature>
<organism evidence="14 15">
    <name type="scientific">Pseudomonas nitroreducens</name>
    <dbReference type="NCBI Taxonomy" id="46680"/>
    <lineage>
        <taxon>Bacteria</taxon>
        <taxon>Pseudomonadati</taxon>
        <taxon>Pseudomonadota</taxon>
        <taxon>Gammaproteobacteria</taxon>
        <taxon>Pseudomonadales</taxon>
        <taxon>Pseudomonadaceae</taxon>
        <taxon>Pseudomonas</taxon>
    </lineage>
</organism>
<keyword evidence="4 11" id="KW-0813">Transport</keyword>
<proteinExistence type="inferred from homology"/>
<evidence type="ECO:0000256" key="1">
    <source>
        <dbReference type="ARBA" id="ARBA00004651"/>
    </source>
</evidence>
<evidence type="ECO:0000313" key="14">
    <source>
        <dbReference type="EMBL" id="OWP53012.1"/>
    </source>
</evidence>
<evidence type="ECO:0000256" key="12">
    <source>
        <dbReference type="SAM" id="MobiDB-lite"/>
    </source>
</evidence>
<gene>
    <name evidence="14" type="ORF">CEG18_03990</name>
    <name evidence="13" type="ORF">HNP46_004016</name>
</gene>
<evidence type="ECO:0000256" key="8">
    <source>
        <dbReference type="ARBA" id="ARBA00022989"/>
    </source>
</evidence>
<sequence length="130" mass="13115">MLETVVIVIHLLMALGLVVLVLLQQGKGADAGASFGAGASGTVFGSQGSATFLSRFTAVLAAVFFITSLGLAYFAKEKADIIRHAGLPDPAVMEQKQEQAPAASDVPGAQGQPQAPAGGNGDVPAAPEQK</sequence>
<dbReference type="GO" id="GO:0015450">
    <property type="term" value="F:protein-transporting ATPase activity"/>
    <property type="evidence" value="ECO:0007669"/>
    <property type="project" value="UniProtKB-UniRule"/>
</dbReference>
<dbReference type="PANTHER" id="PTHR34182:SF1">
    <property type="entry name" value="PROTEIN-EXPORT MEMBRANE PROTEIN SECG"/>
    <property type="match status" value="1"/>
</dbReference>
<comment type="subcellular location">
    <subcellularLocation>
        <location evidence="1 11">Cell membrane</location>
        <topology evidence="1 11">Multi-pass membrane protein</topology>
    </subcellularLocation>
</comment>
<dbReference type="GO" id="GO:0005886">
    <property type="term" value="C:plasma membrane"/>
    <property type="evidence" value="ECO:0007669"/>
    <property type="project" value="UniProtKB-SubCell"/>
</dbReference>
<reference evidence="13 16" key="2">
    <citation type="submission" date="2020-08" db="EMBL/GenBank/DDBJ databases">
        <title>Functional genomics of gut bacteria from endangered species of beetles.</title>
        <authorList>
            <person name="Carlos-Shanley C."/>
        </authorList>
    </citation>
    <scope>NUCLEOTIDE SEQUENCE [LARGE SCALE GENOMIC DNA]</scope>
    <source>
        <strain evidence="13 16">S00179</strain>
    </source>
</reference>
<dbReference type="PRINTS" id="PR01651">
    <property type="entry name" value="SECGEXPORT"/>
</dbReference>
<dbReference type="PANTHER" id="PTHR34182">
    <property type="entry name" value="PROTEIN-EXPORT MEMBRANE PROTEIN SECG"/>
    <property type="match status" value="1"/>
</dbReference>
<evidence type="ECO:0000256" key="11">
    <source>
        <dbReference type="RuleBase" id="RU365087"/>
    </source>
</evidence>
<dbReference type="Proteomes" id="UP000566995">
    <property type="component" value="Unassembled WGS sequence"/>
</dbReference>
<evidence type="ECO:0000313" key="13">
    <source>
        <dbReference type="EMBL" id="MBB4865140.1"/>
    </source>
</evidence>
<evidence type="ECO:0000256" key="9">
    <source>
        <dbReference type="ARBA" id="ARBA00023010"/>
    </source>
</evidence>
<keyword evidence="7 11" id="KW-0653">Protein transport</keyword>
<keyword evidence="6 11" id="KW-0812">Transmembrane</keyword>
<dbReference type="Proteomes" id="UP000198145">
    <property type="component" value="Unassembled WGS sequence"/>
</dbReference>
<evidence type="ECO:0000256" key="4">
    <source>
        <dbReference type="ARBA" id="ARBA00022448"/>
    </source>
</evidence>
<dbReference type="InterPro" id="IPR004692">
    <property type="entry name" value="SecG"/>
</dbReference>
<keyword evidence="10 11" id="KW-0472">Membrane</keyword>
<dbReference type="Pfam" id="PF03840">
    <property type="entry name" value="SecG"/>
    <property type="match status" value="1"/>
</dbReference>
<comment type="caution">
    <text evidence="14">The sequence shown here is derived from an EMBL/GenBank/DDBJ whole genome shotgun (WGS) entry which is preliminary data.</text>
</comment>
<dbReference type="GO" id="GO:0065002">
    <property type="term" value="P:intracellular protein transmembrane transport"/>
    <property type="evidence" value="ECO:0007669"/>
    <property type="project" value="TreeGrafter"/>
</dbReference>
<keyword evidence="5 11" id="KW-1003">Cell membrane</keyword>